<proteinExistence type="predicted"/>
<dbReference type="EMBL" id="JAMKPW020000033">
    <property type="protein sequence ID" value="KAK8202247.1"/>
    <property type="molecule type" value="Genomic_DNA"/>
</dbReference>
<keyword evidence="2" id="KW-1185">Reference proteome</keyword>
<accession>A0ACC3SAR5</accession>
<gene>
    <name evidence="1" type="ORF">M8818_005774</name>
</gene>
<name>A0ACC3SAR5_9PEZI</name>
<evidence type="ECO:0000313" key="1">
    <source>
        <dbReference type="EMBL" id="KAK8202247.1"/>
    </source>
</evidence>
<sequence>MNDANNPHQGFGKLVDMWRLQKRPAKNNRPRKDYHVHETIFESLADLKTTLKQYIDNACADPQSPQYCSVCLTLSSAGALPLPDGPYVRLGPNYLPSEKSTSNTPNGSPGENGERGGETGQGNTKTVSELCNLQDGDERHISQRAAARGVASSIQEIDGFKYSFNNNWCGKDDNGFRFSYTCLDSLENKDRHANGFRATNAARRRPGAGSRGSRKPTYDCRGQIAVKFFGAKQIMQVVYKHVPIHKTVAERRPPPRKRSEGRRQGEGDESEEGDFASFVDGDGGEDESLTPGDLSSMIQAHSAPSSAPPHLAKDPIYPEVAPYSSPYSHAQLAQPARVAPQSQTGNVGAKGRKTAKKGDKSQPEPEKSLSLVELLKESMGPEPAPHPTIGQPITPTPPRPVGRPAVDAPSPHETNAPFYGFAAQEQQQIKTACFACMRKQNECDKALPQCLSCRSQGTACGYPSVIRFNMTTIQPPQTPADMDRLYNPSAARPAQTPSSTRANGPPVVQQTNMHPQPRPIAPRQFIPNIYMHPQPSSNVAYPQPAPPINYQPAPPPNIYAPPPGLENYSPITPIPSYHQPPSTTNPNREPSPDPWFPAR</sequence>
<reference evidence="1" key="1">
    <citation type="submission" date="2024-02" db="EMBL/GenBank/DDBJ databases">
        <title>Metagenome Assembled Genome of Zalaria obscura JY119.</title>
        <authorList>
            <person name="Vighnesh L."/>
            <person name="Jagadeeshwari U."/>
            <person name="Venkata Ramana C."/>
            <person name="Sasikala C."/>
        </authorList>
    </citation>
    <scope>NUCLEOTIDE SEQUENCE</scope>
    <source>
        <strain evidence="1">JY119</strain>
    </source>
</reference>
<dbReference type="Proteomes" id="UP001320706">
    <property type="component" value="Unassembled WGS sequence"/>
</dbReference>
<comment type="caution">
    <text evidence="1">The sequence shown here is derived from an EMBL/GenBank/DDBJ whole genome shotgun (WGS) entry which is preliminary data.</text>
</comment>
<protein>
    <submittedName>
        <fullName evidence="1">Uncharacterized protein</fullName>
    </submittedName>
</protein>
<evidence type="ECO:0000313" key="2">
    <source>
        <dbReference type="Proteomes" id="UP001320706"/>
    </source>
</evidence>
<organism evidence="1 2">
    <name type="scientific">Zalaria obscura</name>
    <dbReference type="NCBI Taxonomy" id="2024903"/>
    <lineage>
        <taxon>Eukaryota</taxon>
        <taxon>Fungi</taxon>
        <taxon>Dikarya</taxon>
        <taxon>Ascomycota</taxon>
        <taxon>Pezizomycotina</taxon>
        <taxon>Dothideomycetes</taxon>
        <taxon>Dothideomycetidae</taxon>
        <taxon>Dothideales</taxon>
        <taxon>Zalariaceae</taxon>
        <taxon>Zalaria</taxon>
    </lineage>
</organism>